<gene>
    <name evidence="2" type="primary">LOC117561915</name>
</gene>
<dbReference type="GeneID" id="117561915"/>
<dbReference type="InterPro" id="IPR008042">
    <property type="entry name" value="Retrotrans_Pao"/>
</dbReference>
<proteinExistence type="predicted"/>
<dbReference type="AlphaFoldDB" id="A0A6P8X622"/>
<keyword evidence="1" id="KW-1185">Reference proteome</keyword>
<dbReference type="Proteomes" id="UP000515161">
    <property type="component" value="Unplaced"/>
</dbReference>
<evidence type="ECO:0000313" key="1">
    <source>
        <dbReference type="Proteomes" id="UP000515161"/>
    </source>
</evidence>
<dbReference type="OrthoDB" id="10051210at2759"/>
<dbReference type="Pfam" id="PF05380">
    <property type="entry name" value="Peptidase_A17"/>
    <property type="match status" value="1"/>
</dbReference>
<dbReference type="KEGG" id="gacu:117561915"/>
<dbReference type="InParanoid" id="A0A6P8X622"/>
<evidence type="ECO:0000313" key="2">
    <source>
        <dbReference type="RefSeq" id="XP_034095472.1"/>
    </source>
</evidence>
<organism evidence="1 2">
    <name type="scientific">Gymnodraco acuticeps</name>
    <name type="common">Antarctic dragonfish</name>
    <dbReference type="NCBI Taxonomy" id="8218"/>
    <lineage>
        <taxon>Eukaryota</taxon>
        <taxon>Metazoa</taxon>
        <taxon>Chordata</taxon>
        <taxon>Craniata</taxon>
        <taxon>Vertebrata</taxon>
        <taxon>Euteleostomi</taxon>
        <taxon>Actinopterygii</taxon>
        <taxon>Neopterygii</taxon>
        <taxon>Teleostei</taxon>
        <taxon>Neoteleostei</taxon>
        <taxon>Acanthomorphata</taxon>
        <taxon>Eupercaria</taxon>
        <taxon>Perciformes</taxon>
        <taxon>Notothenioidei</taxon>
        <taxon>Bathydraconidae</taxon>
        <taxon>Gymnodraco</taxon>
    </lineage>
</organism>
<protein>
    <submittedName>
        <fullName evidence="2">Uncharacterized protein LOC117561915</fullName>
    </submittedName>
</protein>
<dbReference type="RefSeq" id="XP_034095472.1">
    <property type="nucleotide sequence ID" value="XM_034239581.1"/>
</dbReference>
<name>A0A6P8X622_GYMAC</name>
<reference evidence="2" key="1">
    <citation type="submission" date="2025-08" db="UniProtKB">
        <authorList>
            <consortium name="RefSeq"/>
        </authorList>
    </citation>
    <scope>IDENTIFICATION</scope>
</reference>
<dbReference type="PANTHER" id="PTHR47331">
    <property type="entry name" value="PHD-TYPE DOMAIN-CONTAINING PROTEIN"/>
    <property type="match status" value="1"/>
</dbReference>
<sequence>MAVQERPFTRRGILSVVSSVYDPIGFLAPFTLPVKIMLQNLCKMSYSWDEHIPQNYQLQWVGWLEDLRRLSTFSVPRCFKPKGFGQLTSAQLHHFSDASENGYGTVSYLRLQSDDEKIHVTFVLGKARVAPLKNVTIPRMELTAAVLAARVDRLLKAELQLELENSIFWTDSTTVLKYIRNETKRFHTFVANRVSAIREATDISQWRYVDTKRNPADEASRGVKVEHLLTCSRWIHGPEFLSKSEEEWPLNILDSTSISSDDPEVRGEVSVNTVIINDAPNATNNISDEDPQNAVNQLITHFSSWKRLKISVAWFLQLRKTLQLLSQKRK</sequence>
<accession>A0A6P8X622</accession>
<dbReference type="PANTHER" id="PTHR47331:SF3">
    <property type="match status" value="1"/>
</dbReference>